<keyword evidence="6" id="KW-1185">Reference proteome</keyword>
<reference evidence="5 6" key="1">
    <citation type="submission" date="2017-08" db="EMBL/GenBank/DDBJ databases">
        <title>Substantial Increase in Enzyme Production by Combined Drug-Resistance Mutations in Paenibacillus agaridevorans.</title>
        <authorList>
            <person name="Tanaka Y."/>
            <person name="Funane K."/>
            <person name="Hosaka T."/>
            <person name="Shiwa Y."/>
            <person name="Fujita N."/>
            <person name="Miyazaki T."/>
            <person name="Yoshikawa H."/>
            <person name="Murakami K."/>
            <person name="Kasahara K."/>
            <person name="Inaoka T."/>
            <person name="Hiraga Y."/>
            <person name="Ochi K."/>
        </authorList>
    </citation>
    <scope>NUCLEOTIDE SEQUENCE [LARGE SCALE GENOMIC DNA]</scope>
    <source>
        <strain evidence="5 6">T-3040</strain>
    </source>
</reference>
<organism evidence="5 6">
    <name type="scientific">Paenibacillus agaridevorans</name>
    <dbReference type="NCBI Taxonomy" id="171404"/>
    <lineage>
        <taxon>Bacteria</taxon>
        <taxon>Bacillati</taxon>
        <taxon>Bacillota</taxon>
        <taxon>Bacilli</taxon>
        <taxon>Bacillales</taxon>
        <taxon>Paenibacillaceae</taxon>
        <taxon>Paenibacillus</taxon>
    </lineage>
</organism>
<gene>
    <name evidence="5" type="ORF">PAT3040_06456</name>
</gene>
<protein>
    <submittedName>
        <fullName evidence="5">Membrane protein</fullName>
    </submittedName>
</protein>
<dbReference type="GO" id="GO:0005737">
    <property type="term" value="C:cytoplasm"/>
    <property type="evidence" value="ECO:0007669"/>
    <property type="project" value="TreeGrafter"/>
</dbReference>
<feature type="domain" description="Metallo-beta-lactamase" evidence="4">
    <location>
        <begin position="122"/>
        <end position="317"/>
    </location>
</feature>
<dbReference type="SUPFAM" id="SSF56281">
    <property type="entry name" value="Metallo-hydrolase/oxidoreductase"/>
    <property type="match status" value="1"/>
</dbReference>
<sequence>MWLTLAIIILIVLVIVVAVPLVQIVVPVFGSRPSREELGRYASLPHYDNGKFRYPLESKVLMSFKEMLPAAWEFIRGNPDRNPREALPYVALGEEDLRLSRQPRVIWFGHSAALLQMDGLTILFDPMFGKAPSPFPIVGGKRYGGKLPMQLEALPRIDYVFISHDHYDHLDYPSIKRLEAKVGHFFVPLGVGAHLQRWGVSRNRITEMDWWEEREVGSLKLACAPARHFSGRGTTTRDSTLWCSWALRGREGNIFFCGDSGYGPHFQEIGERLGPFDLTLMECGQYDEKWAAIHMLPEQTVQAHLDVRGGLLLPIHWGGFTLAMHSWDDPAIRVTKEAERRGVTITTPMIGESIPLRTEGGYPNRKWWEA</sequence>
<dbReference type="Gene3D" id="3.60.15.10">
    <property type="entry name" value="Ribonuclease Z/Hydroxyacylglutathione hydrolase-like"/>
    <property type="match status" value="1"/>
</dbReference>
<name>A0A2R5EZT7_9BACL</name>
<dbReference type="Pfam" id="PF12706">
    <property type="entry name" value="Lactamase_B_2"/>
    <property type="match status" value="1"/>
</dbReference>
<evidence type="ECO:0000313" key="6">
    <source>
        <dbReference type="Proteomes" id="UP000245202"/>
    </source>
</evidence>
<evidence type="ECO:0000256" key="2">
    <source>
        <dbReference type="ARBA" id="ARBA00034301"/>
    </source>
</evidence>
<comment type="catalytic activity">
    <reaction evidence="3">
        <text>3',5'-cyclic UMP + H2O = UMP + H(+)</text>
        <dbReference type="Rhea" id="RHEA:70575"/>
        <dbReference type="ChEBI" id="CHEBI:15377"/>
        <dbReference type="ChEBI" id="CHEBI:15378"/>
        <dbReference type="ChEBI" id="CHEBI:57865"/>
        <dbReference type="ChEBI" id="CHEBI:184387"/>
    </reaction>
    <physiologicalReaction direction="left-to-right" evidence="3">
        <dbReference type="Rhea" id="RHEA:70576"/>
    </physiologicalReaction>
</comment>
<accession>A0A2R5EZT7</accession>
<comment type="catalytic activity">
    <reaction evidence="1">
        <text>3',5'-cyclic CMP + H2O = CMP + H(+)</text>
        <dbReference type="Rhea" id="RHEA:72675"/>
        <dbReference type="ChEBI" id="CHEBI:15377"/>
        <dbReference type="ChEBI" id="CHEBI:15378"/>
        <dbReference type="ChEBI" id="CHEBI:58003"/>
        <dbReference type="ChEBI" id="CHEBI:60377"/>
    </reaction>
    <physiologicalReaction direction="left-to-right" evidence="1">
        <dbReference type="Rhea" id="RHEA:72676"/>
    </physiologicalReaction>
</comment>
<dbReference type="InterPro" id="IPR036866">
    <property type="entry name" value="RibonucZ/Hydroxyglut_hydro"/>
</dbReference>
<evidence type="ECO:0000256" key="1">
    <source>
        <dbReference type="ARBA" id="ARBA00034221"/>
    </source>
</evidence>
<comment type="function">
    <text evidence="2">Counteracts the endogenous Pycsar antiviral defense system. Phosphodiesterase that enables metal-dependent hydrolysis of host cyclic nucleotide Pycsar defense signals such as cCMP and cUMP.</text>
</comment>
<dbReference type="PANTHER" id="PTHR15032">
    <property type="entry name" value="N-ACYL-PHOSPHATIDYLETHANOLAMINE-HYDROLYZING PHOSPHOLIPASE D"/>
    <property type="match status" value="1"/>
</dbReference>
<evidence type="ECO:0000256" key="3">
    <source>
        <dbReference type="ARBA" id="ARBA00048505"/>
    </source>
</evidence>
<comment type="caution">
    <text evidence="5">The sequence shown here is derived from an EMBL/GenBank/DDBJ whole genome shotgun (WGS) entry which is preliminary data.</text>
</comment>
<evidence type="ECO:0000259" key="4">
    <source>
        <dbReference type="Pfam" id="PF12706"/>
    </source>
</evidence>
<dbReference type="AlphaFoldDB" id="A0A2R5EZT7"/>
<dbReference type="PANTHER" id="PTHR15032:SF4">
    <property type="entry name" value="N-ACYL-PHOSPHATIDYLETHANOLAMINE-HYDROLYZING PHOSPHOLIPASE D"/>
    <property type="match status" value="1"/>
</dbReference>
<dbReference type="RefSeq" id="WP_108995885.1">
    <property type="nucleotide sequence ID" value="NZ_BDQX01000423.1"/>
</dbReference>
<proteinExistence type="predicted"/>
<dbReference type="Proteomes" id="UP000245202">
    <property type="component" value="Unassembled WGS sequence"/>
</dbReference>
<dbReference type="EMBL" id="BDQX01000423">
    <property type="protein sequence ID" value="GBG11625.1"/>
    <property type="molecule type" value="Genomic_DNA"/>
</dbReference>
<evidence type="ECO:0000313" key="5">
    <source>
        <dbReference type="EMBL" id="GBG11625.1"/>
    </source>
</evidence>
<dbReference type="InterPro" id="IPR001279">
    <property type="entry name" value="Metallo-B-lactamas"/>
</dbReference>